<evidence type="ECO:0000256" key="1">
    <source>
        <dbReference type="SAM" id="MobiDB-lite"/>
    </source>
</evidence>
<dbReference type="InterPro" id="IPR039280">
    <property type="entry name" value="VUP"/>
</dbReference>
<feature type="region of interest" description="Disordered" evidence="1">
    <location>
        <begin position="92"/>
        <end position="111"/>
    </location>
</feature>
<reference evidence="3" key="1">
    <citation type="submission" date="2025-08" db="UniProtKB">
        <authorList>
            <consortium name="RefSeq"/>
        </authorList>
    </citation>
    <scope>IDENTIFICATION</scope>
    <source>
        <tissue evidence="3">Leaves</tissue>
    </source>
</reference>
<dbReference type="FunCoup" id="A0A2I4DMR8">
    <property type="interactions" value="47"/>
</dbReference>
<protein>
    <submittedName>
        <fullName evidence="3">Uncharacterized protein</fullName>
    </submittedName>
</protein>
<dbReference type="STRING" id="51240.A0A2I4DMR8"/>
<accession>A0A2I4DMR8</accession>
<evidence type="ECO:0000313" key="2">
    <source>
        <dbReference type="Proteomes" id="UP000235220"/>
    </source>
</evidence>
<evidence type="ECO:0000313" key="3">
    <source>
        <dbReference type="RefSeq" id="XP_018808433.1"/>
    </source>
</evidence>
<dbReference type="RefSeq" id="XP_018808433.1">
    <property type="nucleotide sequence ID" value="XM_018952888.2"/>
</dbReference>
<name>A0A2I4DMR8_JUGRE</name>
<keyword evidence="2" id="KW-1185">Reference proteome</keyword>
<dbReference type="Proteomes" id="UP000235220">
    <property type="component" value="Chromosome 10"/>
</dbReference>
<feature type="compositionally biased region" description="Polar residues" evidence="1">
    <location>
        <begin position="94"/>
        <end position="104"/>
    </location>
</feature>
<gene>
    <name evidence="3" type="primary">LOC108981656</name>
</gene>
<dbReference type="PANTHER" id="PTHR33974:SF2">
    <property type="entry name" value="VASCULAR-RELATED UNKNOWN PROTEIN 1"/>
    <property type="match status" value="1"/>
</dbReference>
<dbReference type="GeneID" id="108981656"/>
<dbReference type="AlphaFoldDB" id="A0A2I4DMR8"/>
<proteinExistence type="predicted"/>
<dbReference type="KEGG" id="jre:108981656"/>
<dbReference type="GO" id="GO:0010089">
    <property type="term" value="P:xylem development"/>
    <property type="evidence" value="ECO:0007669"/>
    <property type="project" value="InterPro"/>
</dbReference>
<organism evidence="2 3">
    <name type="scientific">Juglans regia</name>
    <name type="common">English walnut</name>
    <dbReference type="NCBI Taxonomy" id="51240"/>
    <lineage>
        <taxon>Eukaryota</taxon>
        <taxon>Viridiplantae</taxon>
        <taxon>Streptophyta</taxon>
        <taxon>Embryophyta</taxon>
        <taxon>Tracheophyta</taxon>
        <taxon>Spermatophyta</taxon>
        <taxon>Magnoliopsida</taxon>
        <taxon>eudicotyledons</taxon>
        <taxon>Gunneridae</taxon>
        <taxon>Pentapetalae</taxon>
        <taxon>rosids</taxon>
        <taxon>fabids</taxon>
        <taxon>Fagales</taxon>
        <taxon>Juglandaceae</taxon>
        <taxon>Juglans</taxon>
    </lineage>
</organism>
<dbReference type="PANTHER" id="PTHR33974">
    <property type="entry name" value="VASCULAR-RELATED UNKNOWN PROTEIN 1-RELATED"/>
    <property type="match status" value="1"/>
</dbReference>
<dbReference type="Gramene" id="Jr10_14220_p1">
    <property type="protein sequence ID" value="cds.Jr10_14220_p1"/>
    <property type="gene ID" value="Jr10_14220"/>
</dbReference>
<sequence length="173" mass="18877">MENSLSSCINKAIASKGAADCSPEESGWTKYLEDFSSYKGHDDSSSIFHSSSLISDAASSAAWKNSNNKNLKDPKSTLGFKNTRAKIIDDSLEDTASSPVSSPKVSDLGPVDMNPVEMKGGILEYYDPELQADERSTSEINFGGKIDINHDSRNLRKMGLCLVPLSKLVNYFR</sequence>
<dbReference type="OrthoDB" id="779856at2759"/>